<dbReference type="AlphaFoldDB" id="A0A138ZXD0"/>
<keyword evidence="4" id="KW-0274">FAD</keyword>
<comment type="similarity">
    <text evidence="2">Belongs to the oxygen-dependent FAD-linked oxidoreductase family.</text>
</comment>
<dbReference type="EMBL" id="KQ965885">
    <property type="protein sequence ID" value="KXS09157.1"/>
    <property type="molecule type" value="Genomic_DNA"/>
</dbReference>
<evidence type="ECO:0000256" key="3">
    <source>
        <dbReference type="ARBA" id="ARBA00022630"/>
    </source>
</evidence>
<dbReference type="Pfam" id="PF08031">
    <property type="entry name" value="BBE"/>
    <property type="match status" value="1"/>
</dbReference>
<evidence type="ECO:0000256" key="1">
    <source>
        <dbReference type="ARBA" id="ARBA00001974"/>
    </source>
</evidence>
<dbReference type="SUPFAM" id="SSF56176">
    <property type="entry name" value="FAD-binding/transporter-associated domain-like"/>
    <property type="match status" value="1"/>
</dbReference>
<name>A0A138ZXD0_GONPJ</name>
<feature type="domain" description="FAD-binding PCMH-type" evidence="6">
    <location>
        <begin position="60"/>
        <end position="228"/>
    </location>
</feature>
<dbReference type="GO" id="GO:0016491">
    <property type="term" value="F:oxidoreductase activity"/>
    <property type="evidence" value="ECO:0007669"/>
    <property type="project" value="UniProtKB-KW"/>
</dbReference>
<accession>A0A138ZXD0</accession>
<dbReference type="InterPro" id="IPR050416">
    <property type="entry name" value="FAD-linked_Oxidoreductase"/>
</dbReference>
<evidence type="ECO:0000259" key="6">
    <source>
        <dbReference type="PROSITE" id="PS51387"/>
    </source>
</evidence>
<organism evidence="7 8">
    <name type="scientific">Gonapodya prolifera (strain JEL478)</name>
    <name type="common">Monoblepharis prolifera</name>
    <dbReference type="NCBI Taxonomy" id="1344416"/>
    <lineage>
        <taxon>Eukaryota</taxon>
        <taxon>Fungi</taxon>
        <taxon>Fungi incertae sedis</taxon>
        <taxon>Chytridiomycota</taxon>
        <taxon>Chytridiomycota incertae sedis</taxon>
        <taxon>Monoblepharidomycetes</taxon>
        <taxon>Monoblepharidales</taxon>
        <taxon>Gonapodyaceae</taxon>
        <taxon>Gonapodya</taxon>
    </lineage>
</organism>
<comment type="cofactor">
    <cofactor evidence="1">
        <name>FAD</name>
        <dbReference type="ChEBI" id="CHEBI:57692"/>
    </cofactor>
</comment>
<evidence type="ECO:0000256" key="2">
    <source>
        <dbReference type="ARBA" id="ARBA00005466"/>
    </source>
</evidence>
<dbReference type="PROSITE" id="PS51387">
    <property type="entry name" value="FAD_PCMH"/>
    <property type="match status" value="1"/>
</dbReference>
<dbReference type="STRING" id="1344416.A0A138ZXD0"/>
<reference evidence="7 8" key="1">
    <citation type="journal article" date="2015" name="Genome Biol. Evol.">
        <title>Phylogenomic analyses indicate that early fungi evolved digesting cell walls of algal ancestors of land plants.</title>
        <authorList>
            <person name="Chang Y."/>
            <person name="Wang S."/>
            <person name="Sekimoto S."/>
            <person name="Aerts A.L."/>
            <person name="Choi C."/>
            <person name="Clum A."/>
            <person name="LaButti K.M."/>
            <person name="Lindquist E.A."/>
            <person name="Yee Ngan C."/>
            <person name="Ohm R.A."/>
            <person name="Salamov A.A."/>
            <person name="Grigoriev I.V."/>
            <person name="Spatafora J.W."/>
            <person name="Berbee M.L."/>
        </authorList>
    </citation>
    <scope>NUCLEOTIDE SEQUENCE [LARGE SCALE GENOMIC DNA]</scope>
    <source>
        <strain evidence="7 8">JEL478</strain>
    </source>
</reference>
<evidence type="ECO:0000313" key="8">
    <source>
        <dbReference type="Proteomes" id="UP000070544"/>
    </source>
</evidence>
<dbReference type="InterPro" id="IPR006094">
    <property type="entry name" value="Oxid_FAD_bind_N"/>
</dbReference>
<evidence type="ECO:0000256" key="4">
    <source>
        <dbReference type="ARBA" id="ARBA00022827"/>
    </source>
</evidence>
<dbReference type="GO" id="GO:0071949">
    <property type="term" value="F:FAD binding"/>
    <property type="evidence" value="ECO:0007669"/>
    <property type="project" value="InterPro"/>
</dbReference>
<dbReference type="OMA" id="RSSHFVM"/>
<proteinExistence type="inferred from homology"/>
<dbReference type="OrthoDB" id="2151789at2759"/>
<sequence length="506" mass="54985">MNALRQEPQKTVRVKLLGKGVASVPLALFTQLEASIGGRVVLKSHPDYEQLRRPTFNMAIDPFPSAIVMPSDSEDVSQCIKWARNHGIELTVACGRHTVHSSKNDRVTLSLQNMRAVIPIPAQNVVHVQGGARLNDLDRVTGRYNLAAVAGTNYDTGVGGWTIGGGWGFLSRQHGLGVDNLLEVEMVLSNGDIVIANAKHNADLFWAVRGAGANFGVVTRFTFKAHPIESVHGGVMAYPFSAAPAILTLVQETVAQGPRSNVTMAALAYSPGPAGSDKMPIAMLLPIYVGTGTKGDAREDDRKRGRAVLEKQVTAVPNPLFQKVGPLKYHTELQHLLDKVSPAGLKYYEKHLFVKALTADLIQLMLARFHECPHTGAQLIIIPIGGAIGDVTTESSAVASRLKEGFWLISYCSAPNGTDDEYDQARAWAQENARVFEPYRAGLFVNELGGSAGRDIEMESADSSSLMSWSAKDLYGANYDRLIALKKKYDPENFFCNNHNLALGRL</sequence>
<dbReference type="Proteomes" id="UP000070544">
    <property type="component" value="Unassembled WGS sequence"/>
</dbReference>
<dbReference type="Gene3D" id="3.30.465.10">
    <property type="match status" value="1"/>
</dbReference>
<dbReference type="InterPro" id="IPR012951">
    <property type="entry name" value="BBE"/>
</dbReference>
<evidence type="ECO:0000313" key="7">
    <source>
        <dbReference type="EMBL" id="KXS09157.1"/>
    </source>
</evidence>
<dbReference type="Gene3D" id="3.40.462.20">
    <property type="match status" value="1"/>
</dbReference>
<keyword evidence="5" id="KW-0560">Oxidoreductase</keyword>
<dbReference type="PANTHER" id="PTHR42973">
    <property type="entry name" value="BINDING OXIDOREDUCTASE, PUTATIVE (AFU_ORTHOLOGUE AFUA_1G17690)-RELATED"/>
    <property type="match status" value="1"/>
</dbReference>
<keyword evidence="8" id="KW-1185">Reference proteome</keyword>
<dbReference type="Gene3D" id="3.30.43.10">
    <property type="entry name" value="Uridine Diphospho-n-acetylenolpyruvylglucosamine Reductase, domain 2"/>
    <property type="match status" value="1"/>
</dbReference>
<evidence type="ECO:0000256" key="5">
    <source>
        <dbReference type="ARBA" id="ARBA00023002"/>
    </source>
</evidence>
<keyword evidence="3" id="KW-0285">Flavoprotein</keyword>
<protein>
    <submittedName>
        <fullName evidence="7">FAD-binding domain-containing protein</fullName>
    </submittedName>
</protein>
<dbReference type="InterPro" id="IPR016166">
    <property type="entry name" value="FAD-bd_PCMH"/>
</dbReference>
<dbReference type="InterPro" id="IPR016169">
    <property type="entry name" value="FAD-bd_PCMH_sub2"/>
</dbReference>
<dbReference type="Pfam" id="PF01565">
    <property type="entry name" value="FAD_binding_4"/>
    <property type="match status" value="1"/>
</dbReference>
<gene>
    <name evidence="7" type="ORF">M427DRAFT_141362</name>
</gene>
<dbReference type="InterPro" id="IPR016167">
    <property type="entry name" value="FAD-bd_PCMH_sub1"/>
</dbReference>
<dbReference type="InterPro" id="IPR036318">
    <property type="entry name" value="FAD-bd_PCMH-like_sf"/>
</dbReference>
<dbReference type="PANTHER" id="PTHR42973:SF39">
    <property type="entry name" value="FAD-BINDING PCMH-TYPE DOMAIN-CONTAINING PROTEIN"/>
    <property type="match status" value="1"/>
</dbReference>